<keyword evidence="9" id="KW-0442">Lipid degradation</keyword>
<dbReference type="Proteomes" id="UP001562425">
    <property type="component" value="Unassembled WGS sequence"/>
</dbReference>
<evidence type="ECO:0000313" key="16">
    <source>
        <dbReference type="Proteomes" id="UP001562425"/>
    </source>
</evidence>
<evidence type="ECO:0000256" key="5">
    <source>
        <dbReference type="ARBA" id="ARBA00022525"/>
    </source>
</evidence>
<protein>
    <recommendedName>
        <fullName evidence="4">Phospholipase A2</fullName>
        <ecNumber evidence="3">3.1.1.4</ecNumber>
    </recommendedName>
    <alternativeName>
        <fullName evidence="12">Phosphatidylcholine 2-acylhydrolase</fullName>
    </alternativeName>
</protein>
<dbReference type="PANTHER" id="PTHR12253">
    <property type="entry name" value="RH14732P"/>
    <property type="match status" value="1"/>
</dbReference>
<dbReference type="AlphaFoldDB" id="A0ABD1DD89"/>
<dbReference type="SUPFAM" id="SSF48619">
    <property type="entry name" value="Phospholipase A2, PLA2"/>
    <property type="match status" value="1"/>
</dbReference>
<comment type="cofactor">
    <cofactor evidence="1">
        <name>Ca(2+)</name>
        <dbReference type="ChEBI" id="CHEBI:29108"/>
    </cofactor>
</comment>
<comment type="subcellular location">
    <subcellularLocation>
        <location evidence="2">Secreted</location>
    </subcellularLocation>
</comment>
<dbReference type="GO" id="GO:0004623">
    <property type="term" value="F:phospholipase A2 activity"/>
    <property type="evidence" value="ECO:0007669"/>
    <property type="project" value="UniProtKB-EC"/>
</dbReference>
<gene>
    <name evidence="15" type="ORF">pipiens_010501</name>
</gene>
<dbReference type="Gene3D" id="1.20.90.10">
    <property type="entry name" value="Phospholipase A2 domain"/>
    <property type="match status" value="1"/>
</dbReference>
<dbReference type="GO" id="GO:0005576">
    <property type="term" value="C:extracellular region"/>
    <property type="evidence" value="ECO:0007669"/>
    <property type="project" value="UniProtKB-SubCell"/>
</dbReference>
<dbReference type="GO" id="GO:0016042">
    <property type="term" value="P:lipid catabolic process"/>
    <property type="evidence" value="ECO:0007669"/>
    <property type="project" value="UniProtKB-KW"/>
</dbReference>
<evidence type="ECO:0000256" key="11">
    <source>
        <dbReference type="ARBA" id="ARBA00023157"/>
    </source>
</evidence>
<proteinExistence type="predicted"/>
<dbReference type="InterPro" id="IPR016090">
    <property type="entry name" value="PLA2-like_dom"/>
</dbReference>
<evidence type="ECO:0000256" key="1">
    <source>
        <dbReference type="ARBA" id="ARBA00001913"/>
    </source>
</evidence>
<evidence type="ECO:0000256" key="4">
    <source>
        <dbReference type="ARBA" id="ARBA00021721"/>
    </source>
</evidence>
<organism evidence="15 16">
    <name type="scientific">Culex pipiens pipiens</name>
    <name type="common">Northern house mosquito</name>
    <dbReference type="NCBI Taxonomy" id="38569"/>
    <lineage>
        <taxon>Eukaryota</taxon>
        <taxon>Metazoa</taxon>
        <taxon>Ecdysozoa</taxon>
        <taxon>Arthropoda</taxon>
        <taxon>Hexapoda</taxon>
        <taxon>Insecta</taxon>
        <taxon>Pterygota</taxon>
        <taxon>Neoptera</taxon>
        <taxon>Endopterygota</taxon>
        <taxon>Diptera</taxon>
        <taxon>Nematocera</taxon>
        <taxon>Culicoidea</taxon>
        <taxon>Culicidae</taxon>
        <taxon>Culicinae</taxon>
        <taxon>Culicini</taxon>
        <taxon>Culex</taxon>
        <taxon>Culex</taxon>
    </lineage>
</organism>
<evidence type="ECO:0000259" key="14">
    <source>
        <dbReference type="Pfam" id="PF05826"/>
    </source>
</evidence>
<keyword evidence="6" id="KW-0479">Metal-binding</keyword>
<evidence type="ECO:0000256" key="2">
    <source>
        <dbReference type="ARBA" id="ARBA00004613"/>
    </source>
</evidence>
<evidence type="ECO:0000256" key="13">
    <source>
        <dbReference type="SAM" id="SignalP"/>
    </source>
</evidence>
<dbReference type="EC" id="3.1.1.4" evidence="3"/>
<evidence type="ECO:0000256" key="8">
    <source>
        <dbReference type="ARBA" id="ARBA00022837"/>
    </source>
</evidence>
<name>A0ABD1DD89_CULPP</name>
<dbReference type="GO" id="GO:0046872">
    <property type="term" value="F:metal ion binding"/>
    <property type="evidence" value="ECO:0007669"/>
    <property type="project" value="UniProtKB-KW"/>
</dbReference>
<evidence type="ECO:0000256" key="9">
    <source>
        <dbReference type="ARBA" id="ARBA00022963"/>
    </source>
</evidence>
<keyword evidence="5" id="KW-0964">Secreted</keyword>
<keyword evidence="16" id="KW-1185">Reference proteome</keyword>
<accession>A0ABD1DD89</accession>
<feature type="domain" description="Phospholipase A2-like central" evidence="14">
    <location>
        <begin position="87"/>
        <end position="179"/>
    </location>
</feature>
<evidence type="ECO:0000256" key="12">
    <source>
        <dbReference type="ARBA" id="ARBA00029903"/>
    </source>
</evidence>
<dbReference type="Pfam" id="PF05826">
    <property type="entry name" value="Phospholip_A2_2"/>
    <property type="match status" value="1"/>
</dbReference>
<keyword evidence="11" id="KW-1015">Disulfide bond</keyword>
<keyword evidence="13" id="KW-0732">Signal</keyword>
<dbReference type="InterPro" id="IPR036444">
    <property type="entry name" value="PLipase_A2_dom_sf"/>
</dbReference>
<evidence type="ECO:0000313" key="15">
    <source>
        <dbReference type="EMBL" id="KAL1396449.1"/>
    </source>
</evidence>
<sequence>MRLLRAALVTLFVVGTDVLTVPPVAARSITDQDRIDPLQSEVSEQRIIGMQVLRNFEPFDSEANEISENNSEEPRSNRTVERINLTLPGTKWCGPGNTADDYEDLGKHEEEDKCCRDHDHCDNIPAGEMKYGLTNDDYFTRLHCKCDRDFQQCLKKINTTLSNRLGSFYFAVRDKCYKKQYPIVDCGEKKNM</sequence>
<dbReference type="EMBL" id="JBEHCU010006694">
    <property type="protein sequence ID" value="KAL1396449.1"/>
    <property type="molecule type" value="Genomic_DNA"/>
</dbReference>
<comment type="caution">
    <text evidence="15">The sequence shown here is derived from an EMBL/GenBank/DDBJ whole genome shotgun (WGS) entry which is preliminary data.</text>
</comment>
<dbReference type="InterPro" id="IPR033113">
    <property type="entry name" value="PLA2_histidine"/>
</dbReference>
<feature type="signal peptide" evidence="13">
    <location>
        <begin position="1"/>
        <end position="26"/>
    </location>
</feature>
<dbReference type="FunFam" id="1.20.90.10:FF:000002">
    <property type="entry name" value="Phospholipase A2 group III"/>
    <property type="match status" value="1"/>
</dbReference>
<evidence type="ECO:0000256" key="3">
    <source>
        <dbReference type="ARBA" id="ARBA00013278"/>
    </source>
</evidence>
<evidence type="ECO:0000256" key="6">
    <source>
        <dbReference type="ARBA" id="ARBA00022723"/>
    </source>
</evidence>
<keyword evidence="7" id="KW-0378">Hydrolase</keyword>
<feature type="chain" id="PRO_5044846923" description="Phospholipase A2" evidence="13">
    <location>
        <begin position="27"/>
        <end position="192"/>
    </location>
</feature>
<keyword evidence="8" id="KW-0106">Calcium</keyword>
<reference evidence="15 16" key="1">
    <citation type="submission" date="2024-05" db="EMBL/GenBank/DDBJ databases">
        <title>Culex pipiens pipiens assembly and annotation.</title>
        <authorList>
            <person name="Alout H."/>
            <person name="Durand T."/>
        </authorList>
    </citation>
    <scope>NUCLEOTIDE SEQUENCE [LARGE SCALE GENOMIC DNA]</scope>
    <source>
        <strain evidence="15">HA-2024</strain>
        <tissue evidence="15">Whole body</tissue>
    </source>
</reference>
<evidence type="ECO:0000256" key="10">
    <source>
        <dbReference type="ARBA" id="ARBA00023098"/>
    </source>
</evidence>
<dbReference type="PROSITE" id="PS00118">
    <property type="entry name" value="PA2_HIS"/>
    <property type="match status" value="1"/>
</dbReference>
<dbReference type="CDD" id="cd04704">
    <property type="entry name" value="PLA2_bee_venom_like"/>
    <property type="match status" value="1"/>
</dbReference>
<evidence type="ECO:0000256" key="7">
    <source>
        <dbReference type="ARBA" id="ARBA00022801"/>
    </source>
</evidence>
<keyword evidence="10" id="KW-0443">Lipid metabolism</keyword>